<dbReference type="Proteomes" id="UP000001410">
    <property type="component" value="Chromosome"/>
</dbReference>
<accession>A0A0H2VC56</accession>
<proteinExistence type="predicted"/>
<evidence type="ECO:0000313" key="2">
    <source>
        <dbReference type="Proteomes" id="UP000001410"/>
    </source>
</evidence>
<reference evidence="1 2" key="1">
    <citation type="journal article" date="2002" name="Proc. Natl. Acad. Sci. U.S.A.">
        <title>Extensive mosaic structure revealed by the complete genome sequence of uropathogenic Escherichia coli.</title>
        <authorList>
            <person name="Welch R.A."/>
            <person name="Burland V."/>
            <person name="Plunkett G.III."/>
            <person name="Redford P."/>
            <person name="Roesch P."/>
            <person name="Rasko D."/>
            <person name="Buckles E.L."/>
            <person name="Liou S.R."/>
            <person name="Boutin A."/>
            <person name="Hackett J."/>
            <person name="Stroud D."/>
            <person name="Mayhew G.F."/>
            <person name="Rose D.J."/>
            <person name="Zhou S."/>
            <person name="Schwartz D.C."/>
            <person name="Perna N.T."/>
            <person name="Mobley H.L."/>
            <person name="Donnenberg M.S."/>
            <person name="Blattner F.R."/>
        </authorList>
    </citation>
    <scope>NUCLEOTIDE SEQUENCE [LARGE SCALE GENOMIC DNA]</scope>
    <source>
        <strain evidence="2">CFT073 / ATCC 700928 / UPEC</strain>
    </source>
</reference>
<dbReference type="AlphaFoldDB" id="A0A0H2VC56"/>
<dbReference type="HOGENOM" id="CLU_201711_0_0_6"/>
<gene>
    <name evidence="1" type="ordered locus">c4493</name>
</gene>
<dbReference type="KEGG" id="ecc:c4493"/>
<name>A0A0H2VC56_ECOL6</name>
<protein>
    <submittedName>
        <fullName evidence="1">Uncharacterized protein</fullName>
    </submittedName>
</protein>
<dbReference type="RefSeq" id="WP_001323853.1">
    <property type="nucleotide sequence ID" value="NC_004431.1"/>
</dbReference>
<keyword evidence="2" id="KW-1185">Reference proteome</keyword>
<organism evidence="1 2">
    <name type="scientific">Escherichia coli O6:H1 (strain CFT073 / ATCC 700928 / UPEC)</name>
    <dbReference type="NCBI Taxonomy" id="199310"/>
    <lineage>
        <taxon>Bacteria</taxon>
        <taxon>Pseudomonadati</taxon>
        <taxon>Pseudomonadota</taxon>
        <taxon>Gammaproteobacteria</taxon>
        <taxon>Enterobacterales</taxon>
        <taxon>Enterobacteriaceae</taxon>
        <taxon>Escherichia</taxon>
    </lineage>
</organism>
<evidence type="ECO:0000313" key="1">
    <source>
        <dbReference type="EMBL" id="AAN82929.1"/>
    </source>
</evidence>
<sequence>MNYPMDSLTPFHNALLSNTLWLTSKKTGFPLPAGNHLPGVFGWSGYSCLVISKIIAINSGKLIVHNLVMNITLIFP</sequence>
<dbReference type="EMBL" id="AE014075">
    <property type="protein sequence ID" value="AAN82929.1"/>
    <property type="molecule type" value="Genomic_DNA"/>
</dbReference>